<name>A0A1V3X1J8_MYCKA</name>
<comment type="caution">
    <text evidence="2">The sequence shown here is derived from an EMBL/GenBank/DDBJ whole genome shotgun (WGS) entry which is preliminary data.</text>
</comment>
<proteinExistence type="predicted"/>
<dbReference type="Pfam" id="PF14016">
    <property type="entry name" value="DUF4232"/>
    <property type="match status" value="1"/>
</dbReference>
<dbReference type="AlphaFoldDB" id="A0A1V3X1J8"/>
<feature type="domain" description="DUF4232" evidence="1">
    <location>
        <begin position="35"/>
        <end position="165"/>
    </location>
</feature>
<dbReference type="InterPro" id="IPR025326">
    <property type="entry name" value="DUF4232"/>
</dbReference>
<evidence type="ECO:0000313" key="3">
    <source>
        <dbReference type="Proteomes" id="UP000188532"/>
    </source>
</evidence>
<accession>A0A1V3X1J8</accession>
<evidence type="ECO:0000259" key="1">
    <source>
        <dbReference type="Pfam" id="PF14016"/>
    </source>
</evidence>
<organism evidence="2 3">
    <name type="scientific">Mycobacterium kansasii</name>
    <dbReference type="NCBI Taxonomy" id="1768"/>
    <lineage>
        <taxon>Bacteria</taxon>
        <taxon>Bacillati</taxon>
        <taxon>Actinomycetota</taxon>
        <taxon>Actinomycetes</taxon>
        <taxon>Mycobacteriales</taxon>
        <taxon>Mycobacteriaceae</taxon>
        <taxon>Mycobacterium</taxon>
    </lineage>
</organism>
<dbReference type="EMBL" id="MVBN01000005">
    <property type="protein sequence ID" value="OOK73154.1"/>
    <property type="molecule type" value="Genomic_DNA"/>
</dbReference>
<evidence type="ECO:0000313" key="2">
    <source>
        <dbReference type="EMBL" id="OOK73154.1"/>
    </source>
</evidence>
<reference evidence="2 3" key="1">
    <citation type="submission" date="2017-02" db="EMBL/GenBank/DDBJ databases">
        <title>Complete genome sequences of Mycobacterium kansasii strains isolated from rhesus macaques.</title>
        <authorList>
            <person name="Panda A."/>
            <person name="Nagaraj S."/>
            <person name="Zhao X."/>
            <person name="Tettelin H."/>
            <person name="Detolla L.J."/>
        </authorList>
    </citation>
    <scope>NUCLEOTIDE SEQUENCE [LARGE SCALE GENOMIC DNA]</scope>
    <source>
        <strain evidence="2 3">11-3469</strain>
    </source>
</reference>
<protein>
    <recommendedName>
        <fullName evidence="1">DUF4232 domain-containing protein</fullName>
    </recommendedName>
</protein>
<sequence>MIAAFAMAATSWSGTMPGPAAWAAPVDSNDEPTPCRAERIAVTASPTQAAVGHRALNLIFSLAGGAVPCTLTGYPGVDSGAGGPLIHAQPTLRGYMGGLPASVTVPPTITVSLSQQAQTVVESIAFDAGGNRCPTYTDLLVNLPDTPVVFTVPATIDACQLQVHPITEAAPQSGESA</sequence>
<dbReference type="STRING" id="1768.B1T50_12835"/>
<dbReference type="Proteomes" id="UP000188532">
    <property type="component" value="Unassembled WGS sequence"/>
</dbReference>
<gene>
    <name evidence="2" type="ORF">BZL29_5035</name>
</gene>